<comment type="caution">
    <text evidence="3">The sequence shown here is derived from an EMBL/GenBank/DDBJ whole genome shotgun (WGS) entry which is preliminary data.</text>
</comment>
<dbReference type="Proteomes" id="UP001566476">
    <property type="component" value="Unassembled WGS sequence"/>
</dbReference>
<feature type="region of interest" description="Disordered" evidence="1">
    <location>
        <begin position="163"/>
        <end position="218"/>
    </location>
</feature>
<keyword evidence="2" id="KW-0812">Transmembrane</keyword>
<feature type="transmembrane region" description="Helical" evidence="2">
    <location>
        <begin position="36"/>
        <end position="61"/>
    </location>
</feature>
<dbReference type="PANTHER" id="PTHR34700:SF4">
    <property type="entry name" value="PHAGE-LIKE ELEMENT PBSX PROTEIN XKDP"/>
    <property type="match status" value="1"/>
</dbReference>
<proteinExistence type="predicted"/>
<keyword evidence="4" id="KW-1185">Reference proteome</keyword>
<protein>
    <submittedName>
        <fullName evidence="3">LysM peptidoglycan-binding domain-containing protein</fullName>
    </submittedName>
</protein>
<evidence type="ECO:0000313" key="4">
    <source>
        <dbReference type="Proteomes" id="UP001566476"/>
    </source>
</evidence>
<keyword evidence="2" id="KW-0472">Membrane</keyword>
<dbReference type="InterPro" id="IPR036779">
    <property type="entry name" value="LysM_dom_sf"/>
</dbReference>
<sequence length="300" mass="30805">MTSTTPVPGRVPGRVSRPVDRLPRAALSRRARAGELLRGTGALAVLLAVLAGVPWALVALVGNPLPTSAPQRSWLDAELSTTALLDVLAVVLWLLWLHFGVRVLLELHAWATGAPAARRVPPGPTSLLARRLVASALLVAAGGAPVAAPAVALEPVPVPAATASPDPGWAGGHEAGAARPAPEVTGGPEVAGSVDPAWPAVPAGVVDGQPDPDEAGAGDREAGLVTYVVQPPRGGHHDCLWDIAERTLGDPLRHREVFELNRDRVQADGSRLVDADLVRPGWTLLLPADAVVGAPSPPGA</sequence>
<evidence type="ECO:0000256" key="2">
    <source>
        <dbReference type="SAM" id="Phobius"/>
    </source>
</evidence>
<evidence type="ECO:0000256" key="1">
    <source>
        <dbReference type="SAM" id="MobiDB-lite"/>
    </source>
</evidence>
<reference evidence="3 4" key="1">
    <citation type="submission" date="2024-07" db="EMBL/GenBank/DDBJ databases">
        <authorList>
            <person name="Thanompreechachai J."/>
            <person name="Duangmal K."/>
        </authorList>
    </citation>
    <scope>NUCLEOTIDE SEQUENCE [LARGE SCALE GENOMIC DNA]</scope>
    <source>
        <strain evidence="3 4">TBRC 1896</strain>
    </source>
</reference>
<gene>
    <name evidence="3" type="ORF">AB2L28_11455</name>
</gene>
<dbReference type="Gene3D" id="3.10.350.10">
    <property type="entry name" value="LysM domain"/>
    <property type="match status" value="1"/>
</dbReference>
<keyword evidence="2" id="KW-1133">Transmembrane helix</keyword>
<feature type="transmembrane region" description="Helical" evidence="2">
    <location>
        <begin position="81"/>
        <end position="99"/>
    </location>
</feature>
<evidence type="ECO:0000313" key="3">
    <source>
        <dbReference type="EMBL" id="MEZ0492851.1"/>
    </source>
</evidence>
<dbReference type="PANTHER" id="PTHR34700">
    <property type="entry name" value="POTASSIUM BINDING PROTEIN KBP"/>
    <property type="match status" value="1"/>
</dbReference>
<dbReference type="EMBL" id="JBGGTQ010000005">
    <property type="protein sequence ID" value="MEZ0492851.1"/>
    <property type="molecule type" value="Genomic_DNA"/>
</dbReference>
<dbReference type="InterPro" id="IPR052196">
    <property type="entry name" value="Bact_Kbp"/>
</dbReference>
<accession>A0ABV4I6E5</accession>
<dbReference type="RefSeq" id="WP_370718915.1">
    <property type="nucleotide sequence ID" value="NZ_JBGGTQ010000005.1"/>
</dbReference>
<organism evidence="3 4">
    <name type="scientific">Kineococcus mangrovi</name>
    <dbReference type="NCBI Taxonomy" id="1660183"/>
    <lineage>
        <taxon>Bacteria</taxon>
        <taxon>Bacillati</taxon>
        <taxon>Actinomycetota</taxon>
        <taxon>Actinomycetes</taxon>
        <taxon>Kineosporiales</taxon>
        <taxon>Kineosporiaceae</taxon>
        <taxon>Kineococcus</taxon>
    </lineage>
</organism>
<name>A0ABV4I6E5_9ACTN</name>